<dbReference type="Pfam" id="PF08241">
    <property type="entry name" value="Methyltransf_11"/>
    <property type="match status" value="1"/>
</dbReference>
<evidence type="ECO:0000313" key="6">
    <source>
        <dbReference type="EMBL" id="NDW20915.1"/>
    </source>
</evidence>
<keyword evidence="3 6" id="KW-0808">Transferase</keyword>
<dbReference type="Gene3D" id="3.40.50.150">
    <property type="entry name" value="Vaccinia Virus protein VP39"/>
    <property type="match status" value="1"/>
</dbReference>
<comment type="caution">
    <text evidence="6">The sequence shown here is derived from an EMBL/GenBank/DDBJ whole genome shotgun (WGS) entry which is preliminary data.</text>
</comment>
<comment type="similarity">
    <text evidence="1">Belongs to the methyltransferase superfamily.</text>
</comment>
<dbReference type="InterPro" id="IPR013216">
    <property type="entry name" value="Methyltransf_11"/>
</dbReference>
<gene>
    <name evidence="6" type="ORF">GTW09_05215</name>
</gene>
<protein>
    <submittedName>
        <fullName evidence="6">Methyltransferase domain-containing protein</fullName>
    </submittedName>
</protein>
<dbReference type="CDD" id="cd02440">
    <property type="entry name" value="AdoMet_MTases"/>
    <property type="match status" value="1"/>
</dbReference>
<evidence type="ECO:0000256" key="4">
    <source>
        <dbReference type="SAM" id="MobiDB-lite"/>
    </source>
</evidence>
<dbReference type="SUPFAM" id="SSF53335">
    <property type="entry name" value="S-adenosyl-L-methionine-dependent methyltransferases"/>
    <property type="match status" value="1"/>
</dbReference>
<dbReference type="GO" id="GO:0008757">
    <property type="term" value="F:S-adenosylmethionine-dependent methyltransferase activity"/>
    <property type="evidence" value="ECO:0007669"/>
    <property type="project" value="InterPro"/>
</dbReference>
<dbReference type="EMBL" id="JAAAWP010000002">
    <property type="protein sequence ID" value="NDW20915.1"/>
    <property type="molecule type" value="Genomic_DNA"/>
</dbReference>
<dbReference type="InterPro" id="IPR029063">
    <property type="entry name" value="SAM-dependent_MTases_sf"/>
</dbReference>
<feature type="domain" description="Methyltransferase type 11" evidence="5">
    <location>
        <begin position="89"/>
        <end position="177"/>
    </location>
</feature>
<accession>A0A6L9MSL6</accession>
<reference evidence="6 7" key="1">
    <citation type="submission" date="2020-01" db="EMBL/GenBank/DDBJ databases">
        <title>Genomes of bacteria type strains.</title>
        <authorList>
            <person name="Chen J."/>
            <person name="Zhu S."/>
            <person name="Yang J."/>
        </authorList>
    </citation>
    <scope>NUCLEOTIDE SEQUENCE [LARGE SCALE GENOMIC DNA]</scope>
    <source>
        <strain evidence="6 7">LMG 22958</strain>
    </source>
</reference>
<dbReference type="AlphaFoldDB" id="A0A6L9MSL6"/>
<dbReference type="PANTHER" id="PTHR44942">
    <property type="entry name" value="METHYLTRANSF_11 DOMAIN-CONTAINING PROTEIN"/>
    <property type="match status" value="1"/>
</dbReference>
<sequence>MSSYSPVGAVGTAFSTNSSSAANRPAPRIASAQSTVSAQGRVGIEIEESAVAQRFSKAASKYNKLASIQHTIAQQGLNNLPRELSGDALDIGCGTGVHTHTLSTRGLNAVGVDIADGMLEQARNTFPQLVFKNGSAQALPISDCSIDIAYSSMALQWVNDPEKVGRELYRVLKPDGIAELAIMVSGSFHELKLARKIAQLPQANTPMPSALQWKQAFQLSKLSVKRLITRDYTDSHKDIMSLLRSVKGVGAGETGRQQPPLNRQDIKKLSIAYQNTHGVNEVLSLTYRVCHFRLEKQQ</sequence>
<evidence type="ECO:0000256" key="2">
    <source>
        <dbReference type="ARBA" id="ARBA00022603"/>
    </source>
</evidence>
<feature type="region of interest" description="Disordered" evidence="4">
    <location>
        <begin position="15"/>
        <end position="34"/>
    </location>
</feature>
<evidence type="ECO:0000313" key="7">
    <source>
        <dbReference type="Proteomes" id="UP000478837"/>
    </source>
</evidence>
<evidence type="ECO:0000256" key="3">
    <source>
        <dbReference type="ARBA" id="ARBA00022679"/>
    </source>
</evidence>
<dbReference type="RefSeq" id="WP_163110730.1">
    <property type="nucleotide sequence ID" value="NZ_JAAAWP010000002.1"/>
</dbReference>
<dbReference type="InterPro" id="IPR051052">
    <property type="entry name" value="Diverse_substrate_MTase"/>
</dbReference>
<evidence type="ECO:0000259" key="5">
    <source>
        <dbReference type="Pfam" id="PF08241"/>
    </source>
</evidence>
<name>A0A6L9MSL6_9ALTE</name>
<keyword evidence="2 6" id="KW-0489">Methyltransferase</keyword>
<evidence type="ECO:0000256" key="1">
    <source>
        <dbReference type="ARBA" id="ARBA00008361"/>
    </source>
</evidence>
<dbReference type="PANTHER" id="PTHR44942:SF4">
    <property type="entry name" value="METHYLTRANSFERASE TYPE 11 DOMAIN-CONTAINING PROTEIN"/>
    <property type="match status" value="1"/>
</dbReference>
<dbReference type="Proteomes" id="UP000478837">
    <property type="component" value="Unassembled WGS sequence"/>
</dbReference>
<keyword evidence="7" id="KW-1185">Reference proteome</keyword>
<organism evidence="6 7">
    <name type="scientific">Alteromonas hispanica</name>
    <dbReference type="NCBI Taxonomy" id="315421"/>
    <lineage>
        <taxon>Bacteria</taxon>
        <taxon>Pseudomonadati</taxon>
        <taxon>Pseudomonadota</taxon>
        <taxon>Gammaproteobacteria</taxon>
        <taxon>Alteromonadales</taxon>
        <taxon>Alteromonadaceae</taxon>
        <taxon>Alteromonas/Salinimonas group</taxon>
        <taxon>Alteromonas</taxon>
    </lineage>
</organism>
<proteinExistence type="inferred from homology"/>
<dbReference type="GO" id="GO:0032259">
    <property type="term" value="P:methylation"/>
    <property type="evidence" value="ECO:0007669"/>
    <property type="project" value="UniProtKB-KW"/>
</dbReference>